<protein>
    <submittedName>
        <fullName evidence="1">Uncharacterized protein</fullName>
    </submittedName>
</protein>
<evidence type="ECO:0000313" key="2">
    <source>
        <dbReference type="Proteomes" id="UP001055072"/>
    </source>
</evidence>
<accession>A0ACB8TWA7</accession>
<sequence>MPNPSGKNGFKESPPDAQLQVVIEHYVTRGFSNPDISKKLRRHFDPDTYALSVSLIKKNTRGQAHTLESIGLAIEDIRSRFPSMGSRLMKVKLLREKGMGVSKKLILEYMNLNYPDQHDKWRKFQLFLHVGIEPHSGLILWLKIWWTNRNPRLVCSWYLDTIEALGYVMPLLTQSDPGTENYGIANAQTVLRHFQDPSLADTLQHKFRGFENFLAEGVNAGLYDPDKPLERLVFHYVFIPWLQSELDVYRTEANDTRPRFNRNKVLPHGRPTEIFEHPGEYDTMDFGVRIDKTHVDEVREQYAPPDHEVFRLVPPAFELRARQFYSIHGKPEASRENIWQIYLTLLEHFESIQEEEDMLTVIQEQTGMAAVGEDTEGEEYMALLPLKAYRVNLNGPGARQNVVARGVPSSYGREDSDSELIHNEFTDASSEGSSVESFEGDSVESSVD</sequence>
<reference evidence="1" key="1">
    <citation type="journal article" date="2021" name="Environ. Microbiol.">
        <title>Gene family expansions and transcriptome signatures uncover fungal adaptations to wood decay.</title>
        <authorList>
            <person name="Hage H."/>
            <person name="Miyauchi S."/>
            <person name="Viragh M."/>
            <person name="Drula E."/>
            <person name="Min B."/>
            <person name="Chaduli D."/>
            <person name="Navarro D."/>
            <person name="Favel A."/>
            <person name="Norest M."/>
            <person name="Lesage-Meessen L."/>
            <person name="Balint B."/>
            <person name="Merenyi Z."/>
            <person name="de Eugenio L."/>
            <person name="Morin E."/>
            <person name="Martinez A.T."/>
            <person name="Baldrian P."/>
            <person name="Stursova M."/>
            <person name="Martinez M.J."/>
            <person name="Novotny C."/>
            <person name="Magnuson J.K."/>
            <person name="Spatafora J.W."/>
            <person name="Maurice S."/>
            <person name="Pangilinan J."/>
            <person name="Andreopoulos W."/>
            <person name="LaButti K."/>
            <person name="Hundley H."/>
            <person name="Na H."/>
            <person name="Kuo A."/>
            <person name="Barry K."/>
            <person name="Lipzen A."/>
            <person name="Henrissat B."/>
            <person name="Riley R."/>
            <person name="Ahrendt S."/>
            <person name="Nagy L.G."/>
            <person name="Grigoriev I.V."/>
            <person name="Martin F."/>
            <person name="Rosso M.N."/>
        </authorList>
    </citation>
    <scope>NUCLEOTIDE SEQUENCE</scope>
    <source>
        <strain evidence="1">CBS 384.51</strain>
    </source>
</reference>
<evidence type="ECO:0000313" key="1">
    <source>
        <dbReference type="EMBL" id="KAI0086273.1"/>
    </source>
</evidence>
<dbReference type="EMBL" id="MU274925">
    <property type="protein sequence ID" value="KAI0086273.1"/>
    <property type="molecule type" value="Genomic_DNA"/>
</dbReference>
<keyword evidence="2" id="KW-1185">Reference proteome</keyword>
<organism evidence="1 2">
    <name type="scientific">Irpex rosettiformis</name>
    <dbReference type="NCBI Taxonomy" id="378272"/>
    <lineage>
        <taxon>Eukaryota</taxon>
        <taxon>Fungi</taxon>
        <taxon>Dikarya</taxon>
        <taxon>Basidiomycota</taxon>
        <taxon>Agaricomycotina</taxon>
        <taxon>Agaricomycetes</taxon>
        <taxon>Polyporales</taxon>
        <taxon>Irpicaceae</taxon>
        <taxon>Irpex</taxon>
    </lineage>
</organism>
<dbReference type="Proteomes" id="UP001055072">
    <property type="component" value="Unassembled WGS sequence"/>
</dbReference>
<proteinExistence type="predicted"/>
<name>A0ACB8TWA7_9APHY</name>
<comment type="caution">
    <text evidence="1">The sequence shown here is derived from an EMBL/GenBank/DDBJ whole genome shotgun (WGS) entry which is preliminary data.</text>
</comment>
<gene>
    <name evidence="1" type="ORF">BDY19DRAFT_908518</name>
</gene>